<dbReference type="CDD" id="cd05799">
    <property type="entry name" value="PGM2"/>
    <property type="match status" value="1"/>
</dbReference>
<dbReference type="Pfam" id="PF02878">
    <property type="entry name" value="PGM_PMM_I"/>
    <property type="match status" value="1"/>
</dbReference>
<name>A0A232LSX7_9EURO</name>
<dbReference type="Gene3D" id="3.40.120.10">
    <property type="entry name" value="Alpha-D-Glucose-1,6-Bisphosphate, subunit A, domain 3"/>
    <property type="match status" value="3"/>
</dbReference>
<dbReference type="Proteomes" id="UP000243515">
    <property type="component" value="Unassembled WGS sequence"/>
</dbReference>
<dbReference type="EMBL" id="NPHW01004972">
    <property type="protein sequence ID" value="OXV07270.1"/>
    <property type="molecule type" value="Genomic_DNA"/>
</dbReference>
<gene>
    <name evidence="15" type="ORF">Egran_04966</name>
</gene>
<comment type="cofactor">
    <cofactor evidence="1">
        <name>Mg(2+)</name>
        <dbReference type="ChEBI" id="CHEBI:18420"/>
    </cofactor>
</comment>
<feature type="domain" description="Alpha-D-phosphohexomutase alpha/beta/alpha" evidence="14">
    <location>
        <begin position="328"/>
        <end position="441"/>
    </location>
</feature>
<protein>
    <recommendedName>
        <fullName evidence="17">Phosphoglucomutase</fullName>
    </recommendedName>
</protein>
<evidence type="ECO:0000313" key="15">
    <source>
        <dbReference type="EMBL" id="OXV07270.1"/>
    </source>
</evidence>
<evidence type="ECO:0000256" key="6">
    <source>
        <dbReference type="ARBA" id="ARBA00022553"/>
    </source>
</evidence>
<dbReference type="SUPFAM" id="SSF53738">
    <property type="entry name" value="Phosphoglucomutase, first 3 domains"/>
    <property type="match status" value="3"/>
</dbReference>
<evidence type="ECO:0000256" key="3">
    <source>
        <dbReference type="ARBA" id="ARBA00010231"/>
    </source>
</evidence>
<keyword evidence="16" id="KW-1185">Reference proteome</keyword>
<comment type="subcellular location">
    <subcellularLocation>
        <location evidence="2">Cytoplasm</location>
    </subcellularLocation>
</comment>
<evidence type="ECO:0008006" key="17">
    <source>
        <dbReference type="Google" id="ProtNLM"/>
    </source>
</evidence>
<keyword evidence="9" id="KW-0413">Isomerase</keyword>
<evidence type="ECO:0000256" key="10">
    <source>
        <dbReference type="ARBA" id="ARBA00023277"/>
    </source>
</evidence>
<dbReference type="GO" id="GO:0005634">
    <property type="term" value="C:nucleus"/>
    <property type="evidence" value="ECO:0007669"/>
    <property type="project" value="TreeGrafter"/>
</dbReference>
<dbReference type="GO" id="GO:0006006">
    <property type="term" value="P:glucose metabolic process"/>
    <property type="evidence" value="ECO:0007669"/>
    <property type="project" value="UniProtKB-KW"/>
</dbReference>
<dbReference type="GO" id="GO:0008973">
    <property type="term" value="F:phosphopentomutase activity"/>
    <property type="evidence" value="ECO:0007669"/>
    <property type="project" value="EnsemblFungi"/>
</dbReference>
<keyword evidence="4" id="KW-0963">Cytoplasm</keyword>
<dbReference type="GO" id="GO:0000287">
    <property type="term" value="F:magnesium ion binding"/>
    <property type="evidence" value="ECO:0007669"/>
    <property type="project" value="InterPro"/>
</dbReference>
<proteinExistence type="inferred from homology"/>
<sequence length="599" mass="67376">MATDSTDTLLDLICRWLEWDEDKETRREIEQLWIAKNTKELEKRLRHRIQFGTAGLRGRMAAGFSCMNSLTVIQTSQGLAKYIKNKHRNLSHLGVVIAYDSRHNSHKFATLAASAFVVMGIKVHWYEKMSPTPLVSFGVERLRAVAGIMITGSHNPAQDNGYKVYFKNGAQINSPMDAEISRSIEENLKPWATAWFDWGVTLSSALINLDPYRMVSLSYIGARSTVSRIGTPSPFIYTPLHGVGATTLAVMLHAMGIGEVMLSVSVQFEPDPDFPTVQFPNPEEAGALDLAIRLADKEKRQIVIANDPDADRFAAAEKVNGSWFFFSGNHIGVLLASHIFDSLQSEKKKYAVVLNSTVSTTMLEKMARSIGIRFRETLTGFKWMGNIAREIENEGHSVIFAFEEAFGYMFPEVCHDKDGLTAAAVFLAAEAKWRKKGLSPYMKLQQLFKEYGHHETMNSYFRSPNPETTVALFNGIRSWSFTKGKPLGSFRISRWRDMTEGYDSETTNNTPLLPVDRGSQMLTIWMDRDIKFTLRGSGTEPKVKLYIESCQPSRQEAVTAVCDTFSVVFKEWILPFAPTMTWHPTIATSSGHIFRVGEV</sequence>
<evidence type="ECO:0000259" key="14">
    <source>
        <dbReference type="Pfam" id="PF02880"/>
    </source>
</evidence>
<accession>A0A232LSX7</accession>
<dbReference type="InterPro" id="IPR016055">
    <property type="entry name" value="A-D-PHexomutase_a/b/a-I/II/III"/>
</dbReference>
<dbReference type="GO" id="GO:0046115">
    <property type="term" value="P:guanosine catabolic process"/>
    <property type="evidence" value="ECO:0007669"/>
    <property type="project" value="EnsemblFungi"/>
</dbReference>
<dbReference type="PANTHER" id="PTHR45745:SF1">
    <property type="entry name" value="PHOSPHOGLUCOMUTASE 2B-RELATED"/>
    <property type="match status" value="1"/>
</dbReference>
<keyword evidence="8 11" id="KW-0460">Magnesium</keyword>
<dbReference type="AlphaFoldDB" id="A0A232LSX7"/>
<evidence type="ECO:0000256" key="8">
    <source>
        <dbReference type="ARBA" id="ARBA00022842"/>
    </source>
</evidence>
<evidence type="ECO:0000256" key="5">
    <source>
        <dbReference type="ARBA" id="ARBA00022526"/>
    </source>
</evidence>
<keyword evidence="7 11" id="KW-0479">Metal-binding</keyword>
<evidence type="ECO:0000256" key="1">
    <source>
        <dbReference type="ARBA" id="ARBA00001946"/>
    </source>
</evidence>
<evidence type="ECO:0000256" key="11">
    <source>
        <dbReference type="RuleBase" id="RU004326"/>
    </source>
</evidence>
<reference evidence="15 16" key="1">
    <citation type="journal article" date="2015" name="Environ. Microbiol.">
        <title>Metagenome sequence of Elaphomyces granulatus from sporocarp tissue reveals Ascomycota ectomycorrhizal fingerprints of genome expansion and a Proteobacteria-rich microbiome.</title>
        <authorList>
            <person name="Quandt C.A."/>
            <person name="Kohler A."/>
            <person name="Hesse C.N."/>
            <person name="Sharpton T.J."/>
            <person name="Martin F."/>
            <person name="Spatafora J.W."/>
        </authorList>
    </citation>
    <scope>NUCLEOTIDE SEQUENCE [LARGE SCALE GENOMIC DNA]</scope>
    <source>
        <strain evidence="15 16">OSC145934</strain>
    </source>
</reference>
<keyword evidence="10" id="KW-0119">Carbohydrate metabolism</keyword>
<dbReference type="InterPro" id="IPR016066">
    <property type="entry name" value="A-D-PHexomutase_CS"/>
</dbReference>
<feature type="domain" description="Alpha-D-phosphohexomutase alpha/beta/alpha" evidence="12">
    <location>
        <begin position="49"/>
        <end position="187"/>
    </location>
</feature>
<dbReference type="GO" id="GO:0005737">
    <property type="term" value="C:cytoplasm"/>
    <property type="evidence" value="ECO:0007669"/>
    <property type="project" value="UniProtKB-SubCell"/>
</dbReference>
<dbReference type="PANTHER" id="PTHR45745">
    <property type="entry name" value="PHOSPHOMANNOMUTASE 45A"/>
    <property type="match status" value="1"/>
</dbReference>
<organism evidence="15 16">
    <name type="scientific">Elaphomyces granulatus</name>
    <dbReference type="NCBI Taxonomy" id="519963"/>
    <lineage>
        <taxon>Eukaryota</taxon>
        <taxon>Fungi</taxon>
        <taxon>Dikarya</taxon>
        <taxon>Ascomycota</taxon>
        <taxon>Pezizomycotina</taxon>
        <taxon>Eurotiomycetes</taxon>
        <taxon>Eurotiomycetidae</taxon>
        <taxon>Eurotiales</taxon>
        <taxon>Elaphomycetaceae</taxon>
        <taxon>Elaphomyces</taxon>
    </lineage>
</organism>
<comment type="caution">
    <text evidence="15">The sequence shown here is derived from an EMBL/GenBank/DDBJ whole genome shotgun (WGS) entry which is preliminary data.</text>
</comment>
<keyword evidence="5" id="KW-0313">Glucose metabolism</keyword>
<dbReference type="Pfam" id="PF02880">
    <property type="entry name" value="PGM_PMM_III"/>
    <property type="match status" value="1"/>
</dbReference>
<feature type="domain" description="Alpha-D-phosphohexomutase alpha/beta/alpha" evidence="13">
    <location>
        <begin position="233"/>
        <end position="317"/>
    </location>
</feature>
<evidence type="ECO:0000313" key="16">
    <source>
        <dbReference type="Proteomes" id="UP000243515"/>
    </source>
</evidence>
<dbReference type="Pfam" id="PF02879">
    <property type="entry name" value="PGM_PMM_II"/>
    <property type="match status" value="1"/>
</dbReference>
<comment type="similarity">
    <text evidence="3 11">Belongs to the phosphohexose mutase family.</text>
</comment>
<evidence type="ECO:0000256" key="7">
    <source>
        <dbReference type="ARBA" id="ARBA00022723"/>
    </source>
</evidence>
<dbReference type="GO" id="GO:0006166">
    <property type="term" value="P:purine ribonucleoside salvage"/>
    <property type="evidence" value="ECO:0007669"/>
    <property type="project" value="EnsemblFungi"/>
</dbReference>
<dbReference type="InterPro" id="IPR036900">
    <property type="entry name" value="A-D-PHexomutase_C_sf"/>
</dbReference>
<dbReference type="InterPro" id="IPR005844">
    <property type="entry name" value="A-D-PHexomutase_a/b/a-I"/>
</dbReference>
<evidence type="ECO:0000259" key="13">
    <source>
        <dbReference type="Pfam" id="PF02879"/>
    </source>
</evidence>
<dbReference type="InterPro" id="IPR005846">
    <property type="entry name" value="A-D-PHexomutase_a/b/a-III"/>
</dbReference>
<dbReference type="SUPFAM" id="SSF55957">
    <property type="entry name" value="Phosphoglucomutase, C-terminal domain"/>
    <property type="match status" value="1"/>
</dbReference>
<evidence type="ECO:0000256" key="2">
    <source>
        <dbReference type="ARBA" id="ARBA00004496"/>
    </source>
</evidence>
<evidence type="ECO:0000259" key="12">
    <source>
        <dbReference type="Pfam" id="PF02878"/>
    </source>
</evidence>
<dbReference type="OrthoDB" id="8300170at2759"/>
<evidence type="ECO:0000256" key="4">
    <source>
        <dbReference type="ARBA" id="ARBA00022490"/>
    </source>
</evidence>
<keyword evidence="6" id="KW-0597">Phosphoprotein</keyword>
<dbReference type="PROSITE" id="PS00710">
    <property type="entry name" value="PGM_PMM"/>
    <property type="match status" value="1"/>
</dbReference>
<dbReference type="GO" id="GO:0006148">
    <property type="term" value="P:inosine catabolic process"/>
    <property type="evidence" value="ECO:0007669"/>
    <property type="project" value="EnsemblFungi"/>
</dbReference>
<dbReference type="FunFam" id="3.40.120.10:FF:000035">
    <property type="entry name" value="Pgm3p"/>
    <property type="match status" value="1"/>
</dbReference>
<dbReference type="InterPro" id="IPR005845">
    <property type="entry name" value="A-D-PHexomutase_a/b/a-II"/>
</dbReference>
<evidence type="ECO:0000256" key="9">
    <source>
        <dbReference type="ARBA" id="ARBA00023235"/>
    </source>
</evidence>